<organism evidence="2 3">
    <name type="scientific">Eggerthella lenta</name>
    <name type="common">Eubacterium lentum</name>
    <dbReference type="NCBI Taxonomy" id="84112"/>
    <lineage>
        <taxon>Bacteria</taxon>
        <taxon>Bacillati</taxon>
        <taxon>Actinomycetota</taxon>
        <taxon>Coriobacteriia</taxon>
        <taxon>Eggerthellales</taxon>
        <taxon>Eggerthellaceae</taxon>
        <taxon>Eggerthella</taxon>
    </lineage>
</organism>
<evidence type="ECO:0000256" key="1">
    <source>
        <dbReference type="SAM" id="MobiDB-lite"/>
    </source>
</evidence>
<sequence>MMNERRDGRYPHEKSLEGARNSASRRAERSKEDVREVYEHADGVTIVYETHAVRLEGVRRTLIPLDLVDEYPIVMEFANDEGPVGKGMPHRPADRPAIEVRGAMRDVKHEVLRRAASGTVRDADGVMRKLVVWPDELGEGSFRFRLEWWAGYLRERIDARREGSRRAIRDGVTDLESIAAAAEAAGSAARRLAAPDGSGPASGGEEGGYAYLDLVDAVESVLAGASERDAYIFRQHFFQDREYKDIARELGCANSTATYSMKKLLPLVRKCLRELGY</sequence>
<accession>A0A369MTH2</accession>
<feature type="compositionally biased region" description="Basic and acidic residues" evidence="1">
    <location>
        <begin position="1"/>
        <end position="17"/>
    </location>
</feature>
<feature type="compositionally biased region" description="Basic and acidic residues" evidence="1">
    <location>
        <begin position="25"/>
        <end position="34"/>
    </location>
</feature>
<name>A0A369MTH2_EGGLN</name>
<proteinExistence type="predicted"/>
<dbReference type="AlphaFoldDB" id="A0A369MTH2"/>
<dbReference type="EMBL" id="PPTX01000014">
    <property type="protein sequence ID" value="RDB78789.1"/>
    <property type="molecule type" value="Genomic_DNA"/>
</dbReference>
<dbReference type="SUPFAM" id="SSF88659">
    <property type="entry name" value="Sigma3 and sigma4 domains of RNA polymerase sigma factors"/>
    <property type="match status" value="1"/>
</dbReference>
<dbReference type="Proteomes" id="UP000253752">
    <property type="component" value="Unassembled WGS sequence"/>
</dbReference>
<dbReference type="InterPro" id="IPR036388">
    <property type="entry name" value="WH-like_DNA-bd_sf"/>
</dbReference>
<dbReference type="Gene3D" id="1.10.10.10">
    <property type="entry name" value="Winged helix-like DNA-binding domain superfamily/Winged helix DNA-binding domain"/>
    <property type="match status" value="1"/>
</dbReference>
<dbReference type="RefSeq" id="WP_021409752.1">
    <property type="nucleotide sequence ID" value="NZ_CP089333.1"/>
</dbReference>
<reference evidence="2 3" key="1">
    <citation type="journal article" date="2018" name="Elife">
        <title>Discovery and characterization of a prevalent human gut bacterial enzyme sufficient for the inactivation of a family of plant toxins.</title>
        <authorList>
            <person name="Koppel N."/>
            <person name="Bisanz J.E."/>
            <person name="Pandelia M.E."/>
            <person name="Turnbaugh P.J."/>
            <person name="Balskus E.P."/>
        </authorList>
    </citation>
    <scope>NUCLEOTIDE SEQUENCE [LARGE SCALE GENOMIC DNA]</scope>
    <source>
        <strain evidence="2 3">MR1 #12</strain>
    </source>
</reference>
<dbReference type="InterPro" id="IPR013324">
    <property type="entry name" value="RNA_pol_sigma_r3/r4-like"/>
</dbReference>
<comment type="caution">
    <text evidence="2">The sequence shown here is derived from an EMBL/GenBank/DDBJ whole genome shotgun (WGS) entry which is preliminary data.</text>
</comment>
<evidence type="ECO:0000313" key="2">
    <source>
        <dbReference type="EMBL" id="RDB78789.1"/>
    </source>
</evidence>
<protein>
    <submittedName>
        <fullName evidence="2">Uncharacterized protein</fullName>
    </submittedName>
</protein>
<evidence type="ECO:0000313" key="3">
    <source>
        <dbReference type="Proteomes" id="UP000253752"/>
    </source>
</evidence>
<feature type="region of interest" description="Disordered" evidence="1">
    <location>
        <begin position="1"/>
        <end position="34"/>
    </location>
</feature>
<gene>
    <name evidence="2" type="ORF">C1872_09925</name>
</gene>